<dbReference type="Pfam" id="PF06439">
    <property type="entry name" value="3keto-disac_hyd"/>
    <property type="match status" value="1"/>
</dbReference>
<accession>A0A9X7YR03</accession>
<dbReference type="EMBL" id="CP067013">
    <property type="protein sequence ID" value="QQN48995.1"/>
    <property type="molecule type" value="Genomic_DNA"/>
</dbReference>
<reference evidence="3 4" key="1">
    <citation type="submission" date="2020-12" db="EMBL/GenBank/DDBJ databases">
        <title>FDA dAtabase for Regulatory Grade micrObial Sequences (FDA-ARGOS): Supporting development and validation of Infectious Disease Dx tests.</title>
        <authorList>
            <person name="Sproer C."/>
            <person name="Gronow S."/>
            <person name="Severitt S."/>
            <person name="Schroder I."/>
            <person name="Tallon L."/>
            <person name="Sadzewicz L."/>
            <person name="Zhao X."/>
            <person name="Boylan J."/>
            <person name="Ott S."/>
            <person name="Bowen H."/>
            <person name="Vavikolanu K."/>
            <person name="Mehta A."/>
            <person name="Aluvathingal J."/>
            <person name="Nadendla S."/>
            <person name="Lowell S."/>
            <person name="Myers T."/>
            <person name="Yan Y."/>
            <person name="Sichtig H."/>
        </authorList>
    </citation>
    <scope>NUCLEOTIDE SEQUENCE [LARGE SCALE GENOMIC DNA]</scope>
    <source>
        <strain evidence="3 4">FDAARGOS_1013</strain>
    </source>
</reference>
<name>A0A9X7YR03_9GAMM</name>
<dbReference type="Proteomes" id="UP000595933">
    <property type="component" value="Chromosome"/>
</dbReference>
<feature type="region of interest" description="Disordered" evidence="1">
    <location>
        <begin position="1"/>
        <end position="25"/>
    </location>
</feature>
<organism evidence="3 4">
    <name type="scientific">Stutzerimonas balearica</name>
    <dbReference type="NCBI Taxonomy" id="74829"/>
    <lineage>
        <taxon>Bacteria</taxon>
        <taxon>Pseudomonadati</taxon>
        <taxon>Pseudomonadota</taxon>
        <taxon>Gammaproteobacteria</taxon>
        <taxon>Pseudomonadales</taxon>
        <taxon>Pseudomonadaceae</taxon>
        <taxon>Stutzerimonas</taxon>
    </lineage>
</organism>
<proteinExistence type="predicted"/>
<dbReference type="AlphaFoldDB" id="A0A9X7YR03"/>
<dbReference type="Gene3D" id="2.60.120.560">
    <property type="entry name" value="Exo-inulinase, domain 1"/>
    <property type="match status" value="1"/>
</dbReference>
<evidence type="ECO:0000256" key="1">
    <source>
        <dbReference type="SAM" id="MobiDB-lite"/>
    </source>
</evidence>
<evidence type="ECO:0000313" key="4">
    <source>
        <dbReference type="Proteomes" id="UP000595933"/>
    </source>
</evidence>
<gene>
    <name evidence="3" type="ORF">I6H70_10430</name>
</gene>
<evidence type="ECO:0000313" key="3">
    <source>
        <dbReference type="EMBL" id="QQN48995.1"/>
    </source>
</evidence>
<dbReference type="GO" id="GO:0016787">
    <property type="term" value="F:hydrolase activity"/>
    <property type="evidence" value="ECO:0007669"/>
    <property type="project" value="InterPro"/>
</dbReference>
<feature type="domain" description="3-keto-alpha-glucoside-1,2-lyase/3-keto-2-hydroxy-glucal hydratase" evidence="2">
    <location>
        <begin position="31"/>
        <end position="216"/>
    </location>
</feature>
<evidence type="ECO:0000259" key="2">
    <source>
        <dbReference type="Pfam" id="PF06439"/>
    </source>
</evidence>
<dbReference type="InterPro" id="IPR010496">
    <property type="entry name" value="AL/BT2_dom"/>
</dbReference>
<protein>
    <submittedName>
        <fullName evidence="3">DUF1080 domain-containing protein</fullName>
    </submittedName>
</protein>
<sequence length="220" mass="24507">MSALESSSRKPPRRPSAPEEPLTVKPYPLNADQWRGWHCDVFPQGSWQVAGDELQAIAGAPRIDLVSRQRYRDFVFRFEFSLPQRGNSGVFYRVDEAAELAWHSGPEMQLLDDAHHPDGRQPTTRNGALYALRAAEPATPIEHGRFISGAVSLRGQHVEHWLAGRRVLACALDDPGLREAMRGGKFAGFAGFAQASEGHLVLQHHGEAVRFRRLSIEPVD</sequence>